<protein>
    <submittedName>
        <fullName evidence="1">Uncharacterized protein</fullName>
    </submittedName>
</protein>
<dbReference type="EMBL" id="MHOI01000015">
    <property type="protein sequence ID" value="OGZ61538.1"/>
    <property type="molecule type" value="Genomic_DNA"/>
</dbReference>
<comment type="caution">
    <text evidence="1">The sequence shown here is derived from an EMBL/GenBank/DDBJ whole genome shotgun (WGS) entry which is preliminary data.</text>
</comment>
<evidence type="ECO:0000313" key="2">
    <source>
        <dbReference type="Proteomes" id="UP000179153"/>
    </source>
</evidence>
<dbReference type="AlphaFoldDB" id="A0A1G2HI22"/>
<reference evidence="1 2" key="1">
    <citation type="journal article" date="2016" name="Nat. Commun.">
        <title>Thousands of microbial genomes shed light on interconnected biogeochemical processes in an aquifer system.</title>
        <authorList>
            <person name="Anantharaman K."/>
            <person name="Brown C.T."/>
            <person name="Hug L.A."/>
            <person name="Sharon I."/>
            <person name="Castelle C.J."/>
            <person name="Probst A.J."/>
            <person name="Thomas B.C."/>
            <person name="Singh A."/>
            <person name="Wilkins M.J."/>
            <person name="Karaoz U."/>
            <person name="Brodie E.L."/>
            <person name="Williams K.H."/>
            <person name="Hubbard S.S."/>
            <person name="Banfield J.F."/>
        </authorList>
    </citation>
    <scope>NUCLEOTIDE SEQUENCE [LARGE SCALE GENOMIC DNA]</scope>
</reference>
<organism evidence="1 2">
    <name type="scientific">Candidatus Spechtbacteria bacterium RIFCSPLOWO2_01_FULL_46_10</name>
    <dbReference type="NCBI Taxonomy" id="1802163"/>
    <lineage>
        <taxon>Bacteria</taxon>
        <taxon>Candidatus Spechtiibacteriota</taxon>
    </lineage>
</organism>
<name>A0A1G2HI22_9BACT</name>
<evidence type="ECO:0000313" key="1">
    <source>
        <dbReference type="EMBL" id="OGZ61538.1"/>
    </source>
</evidence>
<proteinExistence type="predicted"/>
<dbReference type="Proteomes" id="UP000179153">
    <property type="component" value="Unassembled WGS sequence"/>
</dbReference>
<sequence length="96" mass="10764">MEKSLLTADIVGTASGRGWPRPSAEPVYSEPFWKFETYVCENCQVKFDALSSLMIDVSENNKMEPLEPFTKLLVERDSWGLRGTPPDDAGDTPFGY</sequence>
<gene>
    <name evidence="1" type="ORF">A2932_01275</name>
</gene>
<accession>A0A1G2HI22</accession>